<protein>
    <submittedName>
        <fullName evidence="1">Uncharacterized protein</fullName>
    </submittedName>
</protein>
<dbReference type="STRING" id="1121950.SAMN02745243_03999"/>
<keyword evidence="2" id="KW-1185">Reference proteome</keyword>
<sequence length="90" mass="10512">MLLNLWKQDEIINKFMELYQLDGKQMNSMLKRLHVADLIPRNDCDEDYVEIFCEETGIKPDEIDLRDIEILGKIVLTTLCGKGLVTKDIR</sequence>
<evidence type="ECO:0000313" key="2">
    <source>
        <dbReference type="Proteomes" id="UP000184301"/>
    </source>
</evidence>
<accession>A0A1M6WEL7</accession>
<dbReference type="Proteomes" id="UP000184301">
    <property type="component" value="Unassembled WGS sequence"/>
</dbReference>
<proteinExistence type="predicted"/>
<organism evidence="1 2">
    <name type="scientific">Hespellia stercorisuis DSM 15480</name>
    <dbReference type="NCBI Taxonomy" id="1121950"/>
    <lineage>
        <taxon>Bacteria</taxon>
        <taxon>Bacillati</taxon>
        <taxon>Bacillota</taxon>
        <taxon>Clostridia</taxon>
        <taxon>Lachnospirales</taxon>
        <taxon>Lachnospiraceae</taxon>
        <taxon>Hespellia</taxon>
    </lineage>
</organism>
<evidence type="ECO:0000313" key="1">
    <source>
        <dbReference type="EMBL" id="SHK92074.1"/>
    </source>
</evidence>
<dbReference type="OrthoDB" id="9990584at2"/>
<dbReference type="AlphaFoldDB" id="A0A1M6WEL7"/>
<gene>
    <name evidence="1" type="ORF">SAMN02745243_03999</name>
</gene>
<name>A0A1M6WEL7_9FIRM</name>
<dbReference type="RefSeq" id="WP_073113241.1">
    <property type="nucleotide sequence ID" value="NZ_FQZY01000109.1"/>
</dbReference>
<dbReference type="EMBL" id="FQZY01000109">
    <property type="protein sequence ID" value="SHK92074.1"/>
    <property type="molecule type" value="Genomic_DNA"/>
</dbReference>
<reference evidence="1 2" key="1">
    <citation type="submission" date="2016-11" db="EMBL/GenBank/DDBJ databases">
        <authorList>
            <person name="Jaros S."/>
            <person name="Januszkiewicz K."/>
            <person name="Wedrychowicz H."/>
        </authorList>
    </citation>
    <scope>NUCLEOTIDE SEQUENCE [LARGE SCALE GENOMIC DNA]</scope>
    <source>
        <strain evidence="1 2">DSM 15480</strain>
    </source>
</reference>